<dbReference type="Gene3D" id="3.40.50.1820">
    <property type="entry name" value="alpha/beta hydrolase"/>
    <property type="match status" value="1"/>
</dbReference>
<evidence type="ECO:0000256" key="2">
    <source>
        <dbReference type="ARBA" id="ARBA00022801"/>
    </source>
</evidence>
<dbReference type="RefSeq" id="WP_311656869.1">
    <property type="nucleotide sequence ID" value="NZ_JAVRHY010000001.1"/>
</dbReference>
<feature type="domain" description="Alpha/beta hydrolase fold-3" evidence="4">
    <location>
        <begin position="77"/>
        <end position="284"/>
    </location>
</feature>
<evidence type="ECO:0000256" key="3">
    <source>
        <dbReference type="PROSITE-ProRule" id="PRU10038"/>
    </source>
</evidence>
<evidence type="ECO:0000256" key="1">
    <source>
        <dbReference type="ARBA" id="ARBA00010515"/>
    </source>
</evidence>
<name>A0ABU3B437_9GAMM</name>
<dbReference type="PANTHER" id="PTHR48081:SF8">
    <property type="entry name" value="ALPHA_BETA HYDROLASE FOLD-3 DOMAIN-CONTAINING PROTEIN-RELATED"/>
    <property type="match status" value="1"/>
</dbReference>
<feature type="active site" evidence="3">
    <location>
        <position position="155"/>
    </location>
</feature>
<sequence>MLDKQLEAVMQMAADQGAPDFSDLEPPECRAFFRDFVTSVDLPQGDVDVDNRTIPGPGGDLAIRIYKPKGSGPHPILMYFHGGGWVIGDLDAYNGVASNLAEKAGCVTIAVDYRLAPEHPYPAAVEDCYAALEWAAANAGEIGADAGRIAVSGDSAGGNLATVCAMMARDNNGPKVSYQALVYPVTQTKTGGFPSYDKYGEGHLLTNRAMDYFRKHYLDGASEPVDFRADPLNHGKLADLPPALVLVAGFDPLHDEGIAYAEKMNEAGVHVVLADYPAVAHGFFMMGGALEASRQAVDQAAGAIRRALAA</sequence>
<reference evidence="5 6" key="1">
    <citation type="submission" date="2023-09" db="EMBL/GenBank/DDBJ databases">
        <authorList>
            <person name="Rey-Velasco X."/>
        </authorList>
    </citation>
    <scope>NUCLEOTIDE SEQUENCE [LARGE SCALE GENOMIC DNA]</scope>
    <source>
        <strain evidence="5 6">P385</strain>
    </source>
</reference>
<dbReference type="GO" id="GO:0016787">
    <property type="term" value="F:hydrolase activity"/>
    <property type="evidence" value="ECO:0007669"/>
    <property type="project" value="UniProtKB-KW"/>
</dbReference>
<gene>
    <name evidence="5" type="ORF">RM531_01925</name>
</gene>
<comment type="caution">
    <text evidence="5">The sequence shown here is derived from an EMBL/GenBank/DDBJ whole genome shotgun (WGS) entry which is preliminary data.</text>
</comment>
<organism evidence="5 6">
    <name type="scientific">Spectribacter acetivorans</name>
    <dbReference type="NCBI Taxonomy" id="3075603"/>
    <lineage>
        <taxon>Bacteria</taxon>
        <taxon>Pseudomonadati</taxon>
        <taxon>Pseudomonadota</taxon>
        <taxon>Gammaproteobacteria</taxon>
        <taxon>Salinisphaerales</taxon>
        <taxon>Salinisphaeraceae</taxon>
        <taxon>Spectribacter</taxon>
    </lineage>
</organism>
<dbReference type="SUPFAM" id="SSF53474">
    <property type="entry name" value="alpha/beta-Hydrolases"/>
    <property type="match status" value="1"/>
</dbReference>
<dbReference type="PROSITE" id="PS01174">
    <property type="entry name" value="LIPASE_GDXG_SER"/>
    <property type="match status" value="1"/>
</dbReference>
<keyword evidence="2 5" id="KW-0378">Hydrolase</keyword>
<proteinExistence type="inferred from homology"/>
<dbReference type="InterPro" id="IPR033140">
    <property type="entry name" value="Lipase_GDXG_put_SER_AS"/>
</dbReference>
<evidence type="ECO:0000313" key="5">
    <source>
        <dbReference type="EMBL" id="MDT0617226.1"/>
    </source>
</evidence>
<keyword evidence="6" id="KW-1185">Reference proteome</keyword>
<dbReference type="Proteomes" id="UP001259982">
    <property type="component" value="Unassembled WGS sequence"/>
</dbReference>
<accession>A0ABU3B437</accession>
<evidence type="ECO:0000259" key="4">
    <source>
        <dbReference type="Pfam" id="PF07859"/>
    </source>
</evidence>
<evidence type="ECO:0000313" key="6">
    <source>
        <dbReference type="Proteomes" id="UP001259982"/>
    </source>
</evidence>
<comment type="similarity">
    <text evidence="1">Belongs to the 'GDXG' lipolytic enzyme family.</text>
</comment>
<dbReference type="InterPro" id="IPR050300">
    <property type="entry name" value="GDXG_lipolytic_enzyme"/>
</dbReference>
<protein>
    <submittedName>
        <fullName evidence="5">Alpha/beta hydrolase</fullName>
    </submittedName>
</protein>
<dbReference type="Pfam" id="PF07859">
    <property type="entry name" value="Abhydrolase_3"/>
    <property type="match status" value="1"/>
</dbReference>
<dbReference type="InterPro" id="IPR013094">
    <property type="entry name" value="AB_hydrolase_3"/>
</dbReference>
<dbReference type="PANTHER" id="PTHR48081">
    <property type="entry name" value="AB HYDROLASE SUPERFAMILY PROTEIN C4A8.06C"/>
    <property type="match status" value="1"/>
</dbReference>
<dbReference type="InterPro" id="IPR029058">
    <property type="entry name" value="AB_hydrolase_fold"/>
</dbReference>
<dbReference type="EMBL" id="JAVRHY010000001">
    <property type="protein sequence ID" value="MDT0617226.1"/>
    <property type="molecule type" value="Genomic_DNA"/>
</dbReference>